<dbReference type="InterPro" id="IPR050062">
    <property type="entry name" value="Pro-tRNA_synthetase"/>
</dbReference>
<comment type="similarity">
    <text evidence="10">Belongs to the class-II aminoacyl-tRNA synthetase family. ProS type 1 subfamily.</text>
</comment>
<dbReference type="GO" id="GO:0004827">
    <property type="term" value="F:proline-tRNA ligase activity"/>
    <property type="evidence" value="ECO:0007669"/>
    <property type="project" value="UniProtKB-UniRule"/>
</dbReference>
<dbReference type="OrthoDB" id="9809052at2"/>
<comment type="subcellular location">
    <subcellularLocation>
        <location evidence="1 10">Cytoplasm</location>
    </subcellularLocation>
</comment>
<dbReference type="SUPFAM" id="SSF55826">
    <property type="entry name" value="YbaK/ProRS associated domain"/>
    <property type="match status" value="1"/>
</dbReference>
<dbReference type="Pfam" id="PF03129">
    <property type="entry name" value="HGTP_anticodon"/>
    <property type="match status" value="1"/>
</dbReference>
<keyword evidence="6 10" id="KW-0067">ATP-binding</keyword>
<evidence type="ECO:0000256" key="9">
    <source>
        <dbReference type="ARBA" id="ARBA00047671"/>
    </source>
</evidence>
<dbReference type="EC" id="6.1.1.15" evidence="10"/>
<dbReference type="SUPFAM" id="SSF55681">
    <property type="entry name" value="Class II aaRS and biotin synthetases"/>
    <property type="match status" value="1"/>
</dbReference>
<organism evidence="12 13">
    <name type="scientific">Jeotgalicoccus saudimassiliensis</name>
    <dbReference type="NCBI Taxonomy" id="1461582"/>
    <lineage>
        <taxon>Bacteria</taxon>
        <taxon>Bacillati</taxon>
        <taxon>Bacillota</taxon>
        <taxon>Bacilli</taxon>
        <taxon>Bacillales</taxon>
        <taxon>Staphylococcaceae</taxon>
        <taxon>Jeotgalicoccus</taxon>
    </lineage>
</organism>
<dbReference type="NCBIfam" id="TIGR00409">
    <property type="entry name" value="proS_fam_II"/>
    <property type="match status" value="1"/>
</dbReference>
<dbReference type="Gene3D" id="3.40.50.800">
    <property type="entry name" value="Anticodon-binding domain"/>
    <property type="match status" value="1"/>
</dbReference>
<evidence type="ECO:0000256" key="6">
    <source>
        <dbReference type="ARBA" id="ARBA00022840"/>
    </source>
</evidence>
<dbReference type="InterPro" id="IPR002316">
    <property type="entry name" value="Pro-tRNA-ligase_IIa"/>
</dbReference>
<dbReference type="InterPro" id="IPR023717">
    <property type="entry name" value="Pro-tRNA-Synthase_IIa_type1"/>
</dbReference>
<dbReference type="InterPro" id="IPR006195">
    <property type="entry name" value="aa-tRNA-synth_II"/>
</dbReference>
<protein>
    <recommendedName>
        <fullName evidence="10">Proline--tRNA ligase</fullName>
        <ecNumber evidence="10">6.1.1.15</ecNumber>
    </recommendedName>
    <alternativeName>
        <fullName evidence="10">Prolyl-tRNA synthetase</fullName>
        <shortName evidence="10">ProRS</shortName>
    </alternativeName>
</protein>
<dbReference type="eggNOG" id="COG0442">
    <property type="taxonomic scope" value="Bacteria"/>
</dbReference>
<dbReference type="InterPro" id="IPR036621">
    <property type="entry name" value="Anticodon-bd_dom_sf"/>
</dbReference>
<dbReference type="FunFam" id="3.30.930.10:FF:000066">
    <property type="entry name" value="Proline--tRNA ligase"/>
    <property type="match status" value="1"/>
</dbReference>
<dbReference type="FunFam" id="3.40.50.800:FF:000011">
    <property type="entry name" value="Proline--tRNA ligase"/>
    <property type="match status" value="1"/>
</dbReference>
<comment type="domain">
    <text evidence="10">Consists of three domains: the N-terminal catalytic domain, the editing domain and the C-terminal anticodon-binding domain.</text>
</comment>
<dbReference type="Pfam" id="PF00587">
    <property type="entry name" value="tRNA-synt_2b"/>
    <property type="match status" value="1"/>
</dbReference>
<evidence type="ECO:0000256" key="10">
    <source>
        <dbReference type="HAMAP-Rule" id="MF_01569"/>
    </source>
</evidence>
<evidence type="ECO:0000256" key="4">
    <source>
        <dbReference type="ARBA" id="ARBA00022598"/>
    </source>
</evidence>
<keyword evidence="3 10" id="KW-0963">Cytoplasm</keyword>
<reference evidence="12 13" key="1">
    <citation type="submission" date="2014-07" db="EMBL/GenBank/DDBJ databases">
        <authorList>
            <person name="Urmite Genomes Urmite Genomes"/>
        </authorList>
    </citation>
    <scope>NUCLEOTIDE SEQUENCE [LARGE SCALE GENOMIC DNA]</scope>
    <source>
        <strain evidence="12 13">13MG44_air</strain>
    </source>
</reference>
<accession>A0A078M4F2</accession>
<keyword evidence="13" id="KW-1185">Reference proteome</keyword>
<comment type="function">
    <text evidence="10">Catalyzes the attachment of proline to tRNA(Pro) in a two-step reaction: proline is first activated by ATP to form Pro-AMP and then transferred to the acceptor end of tRNA(Pro). As ProRS can inadvertently accommodate and process non-cognate amino acids such as alanine and cysteine, to avoid such errors it has two additional distinct editing activities against alanine. One activity is designated as 'pretransfer' editing and involves the tRNA(Pro)-independent hydrolysis of activated Ala-AMP. The other activity is designated 'posttransfer' editing and involves deacylation of mischarged Ala-tRNA(Pro). The misacylated Cys-tRNA(Pro) is not edited by ProRS.</text>
</comment>
<evidence type="ECO:0000313" key="12">
    <source>
        <dbReference type="EMBL" id="CDZ99566.1"/>
    </source>
</evidence>
<dbReference type="GO" id="GO:0016740">
    <property type="term" value="F:transferase activity"/>
    <property type="evidence" value="ECO:0007669"/>
    <property type="project" value="UniProtKB-ARBA"/>
</dbReference>
<dbReference type="GO" id="GO:0002161">
    <property type="term" value="F:aminoacyl-tRNA deacylase activity"/>
    <property type="evidence" value="ECO:0007669"/>
    <property type="project" value="InterPro"/>
</dbReference>
<dbReference type="InterPro" id="IPR033730">
    <property type="entry name" value="ProRS_core_prok"/>
</dbReference>
<comment type="catalytic activity">
    <reaction evidence="9 10">
        <text>tRNA(Pro) + L-proline + ATP = L-prolyl-tRNA(Pro) + AMP + diphosphate</text>
        <dbReference type="Rhea" id="RHEA:14305"/>
        <dbReference type="Rhea" id="RHEA-COMP:9700"/>
        <dbReference type="Rhea" id="RHEA-COMP:9702"/>
        <dbReference type="ChEBI" id="CHEBI:30616"/>
        <dbReference type="ChEBI" id="CHEBI:33019"/>
        <dbReference type="ChEBI" id="CHEBI:60039"/>
        <dbReference type="ChEBI" id="CHEBI:78442"/>
        <dbReference type="ChEBI" id="CHEBI:78532"/>
        <dbReference type="ChEBI" id="CHEBI:456215"/>
        <dbReference type="EC" id="6.1.1.15"/>
    </reaction>
</comment>
<evidence type="ECO:0000256" key="8">
    <source>
        <dbReference type="ARBA" id="ARBA00023146"/>
    </source>
</evidence>
<dbReference type="HOGENOM" id="CLU_016739_0_0_9"/>
<sequence>MRQSQMFIPTLRETPTEAESLSHRLMLKSGMIKQLARGIYAYLPITQLVLNNIQDIVREEMMNIGGAEVHLPVLHPRELWEESGRWQAYGKELMRVSDRHDREFALGPTHEEVITALVRDELKSYKKLPLTLFQIQTKFRDELRPRFGLLRGREFIMKDAYSFHVDEESLDKTYNDMYDAYSRIFTRLDLNFRAVEADGGSIGGSHTHEFMALADIGEDTIVYTDDSSYAANIEKAECAIPVEKSIADMLETEKIATPDIATVKDLAEFLEKDLTLTTKTMVVKTDDGLKMIVIRGDQELNDVKVKAYFNSEILDMATDDEITAELNASPGSLGPVNSPIPVYIDYQVEAMRNYPVGANETGYHILNVNNGRDFEAAGRGDFRFINEGEMVADGSGAAKFMRGIEVGQVFKLGTKYSESMNLNVLDQNGRAKPVLMGCYGIGISRVLSAIVESHHDDKGIYWPKSVTPFDIHLITANTKDETITNTASELYDILSKNNRVLYDDRNERAGVKFADSELIGLPVRIVVGRGAKDGVVEVKGRLDEESQEVQIAELTSYLADNDYA</sequence>
<dbReference type="InterPro" id="IPR002314">
    <property type="entry name" value="aa-tRNA-synt_IIb"/>
</dbReference>
<keyword evidence="5 10" id="KW-0547">Nucleotide-binding</keyword>
<proteinExistence type="inferred from homology"/>
<dbReference type="PANTHER" id="PTHR42753:SF2">
    <property type="entry name" value="PROLINE--TRNA LIGASE"/>
    <property type="match status" value="1"/>
</dbReference>
<dbReference type="GO" id="GO:0005829">
    <property type="term" value="C:cytosol"/>
    <property type="evidence" value="ECO:0007669"/>
    <property type="project" value="TreeGrafter"/>
</dbReference>
<dbReference type="SUPFAM" id="SSF52954">
    <property type="entry name" value="Class II aaRS ABD-related"/>
    <property type="match status" value="1"/>
</dbReference>
<dbReference type="Gene3D" id="3.30.930.10">
    <property type="entry name" value="Bira Bifunctional Protein, Domain 2"/>
    <property type="match status" value="2"/>
</dbReference>
<dbReference type="InterPro" id="IPR036754">
    <property type="entry name" value="YbaK/aa-tRNA-synt-asso_dom_sf"/>
</dbReference>
<name>A0A078M4F2_9STAP</name>
<dbReference type="PRINTS" id="PR01046">
    <property type="entry name" value="TRNASYNTHPRO"/>
</dbReference>
<dbReference type="CDD" id="cd04334">
    <property type="entry name" value="ProRS-INS"/>
    <property type="match status" value="1"/>
</dbReference>
<evidence type="ECO:0000313" key="13">
    <source>
        <dbReference type="Proteomes" id="UP000044136"/>
    </source>
</evidence>
<keyword evidence="8 10" id="KW-0030">Aminoacyl-tRNA synthetase</keyword>
<evidence type="ECO:0000256" key="7">
    <source>
        <dbReference type="ARBA" id="ARBA00022917"/>
    </source>
</evidence>
<dbReference type="InterPro" id="IPR045864">
    <property type="entry name" value="aa-tRNA-synth_II/BPL/LPL"/>
</dbReference>
<dbReference type="EMBL" id="CCSE01000001">
    <property type="protein sequence ID" value="CDZ99566.1"/>
    <property type="molecule type" value="Genomic_DNA"/>
</dbReference>
<dbReference type="PANTHER" id="PTHR42753">
    <property type="entry name" value="MITOCHONDRIAL RIBOSOME PROTEIN L39/PROLYL-TRNA LIGASE FAMILY MEMBER"/>
    <property type="match status" value="1"/>
</dbReference>
<dbReference type="PROSITE" id="PS50862">
    <property type="entry name" value="AA_TRNA_LIGASE_II"/>
    <property type="match status" value="1"/>
</dbReference>
<dbReference type="Proteomes" id="UP000044136">
    <property type="component" value="Unassembled WGS sequence"/>
</dbReference>
<dbReference type="InterPro" id="IPR004154">
    <property type="entry name" value="Anticodon-bd"/>
</dbReference>
<dbReference type="CDD" id="cd00861">
    <property type="entry name" value="ProRS_anticodon_short"/>
    <property type="match status" value="1"/>
</dbReference>
<dbReference type="NCBIfam" id="NF006625">
    <property type="entry name" value="PRK09194.1"/>
    <property type="match status" value="1"/>
</dbReference>
<dbReference type="AlphaFoldDB" id="A0A078M4F2"/>
<feature type="domain" description="Aminoacyl-transfer RNA synthetases class-II family profile" evidence="11">
    <location>
        <begin position="49"/>
        <end position="463"/>
    </location>
</feature>
<dbReference type="STRING" id="1461582.BN1048_00535"/>
<dbReference type="GO" id="GO:0140096">
    <property type="term" value="F:catalytic activity, acting on a protein"/>
    <property type="evidence" value="ECO:0007669"/>
    <property type="project" value="UniProtKB-ARBA"/>
</dbReference>
<dbReference type="RefSeq" id="WP_035808155.1">
    <property type="nucleotide sequence ID" value="NZ_CCSE01000001.1"/>
</dbReference>
<keyword evidence="7 10" id="KW-0648">Protein biosynthesis</keyword>
<dbReference type="GO" id="GO:0005524">
    <property type="term" value="F:ATP binding"/>
    <property type="evidence" value="ECO:0007669"/>
    <property type="project" value="UniProtKB-UniRule"/>
</dbReference>
<gene>
    <name evidence="10 12" type="primary">proS</name>
    <name evidence="12" type="ORF">BN1048_00535</name>
</gene>
<dbReference type="HAMAP" id="MF_01569">
    <property type="entry name" value="Pro_tRNA_synth_type1"/>
    <property type="match status" value="1"/>
</dbReference>
<evidence type="ECO:0000256" key="1">
    <source>
        <dbReference type="ARBA" id="ARBA00004496"/>
    </source>
</evidence>
<dbReference type="InterPro" id="IPR044140">
    <property type="entry name" value="ProRS_anticodon_short"/>
</dbReference>
<evidence type="ECO:0000259" key="11">
    <source>
        <dbReference type="PROSITE" id="PS50862"/>
    </source>
</evidence>
<dbReference type="InterPro" id="IPR007214">
    <property type="entry name" value="YbaK/aa-tRNA-synth-assoc-dom"/>
</dbReference>
<keyword evidence="4 10" id="KW-0436">Ligase</keyword>
<comment type="subunit">
    <text evidence="2 10">Homodimer.</text>
</comment>
<evidence type="ECO:0000256" key="2">
    <source>
        <dbReference type="ARBA" id="ARBA00011738"/>
    </source>
</evidence>
<dbReference type="InterPro" id="IPR004500">
    <property type="entry name" value="Pro-tRNA-synth_IIa_bac-type"/>
</dbReference>
<dbReference type="CDD" id="cd00779">
    <property type="entry name" value="ProRS_core_prok"/>
    <property type="match status" value="1"/>
</dbReference>
<dbReference type="GO" id="GO:0006433">
    <property type="term" value="P:prolyl-tRNA aminoacylation"/>
    <property type="evidence" value="ECO:0007669"/>
    <property type="project" value="UniProtKB-UniRule"/>
</dbReference>
<evidence type="ECO:0000256" key="3">
    <source>
        <dbReference type="ARBA" id="ARBA00022490"/>
    </source>
</evidence>
<evidence type="ECO:0000256" key="5">
    <source>
        <dbReference type="ARBA" id="ARBA00022741"/>
    </source>
</evidence>
<dbReference type="Pfam" id="PF04073">
    <property type="entry name" value="tRNA_edit"/>
    <property type="match status" value="1"/>
</dbReference>